<evidence type="ECO:0000313" key="9">
    <source>
        <dbReference type="Proteomes" id="UP000254123"/>
    </source>
</evidence>
<evidence type="ECO:0000256" key="2">
    <source>
        <dbReference type="ARBA" id="ARBA00007362"/>
    </source>
</evidence>
<feature type="transmembrane region" description="Helical" evidence="6">
    <location>
        <begin position="130"/>
        <end position="148"/>
    </location>
</feature>
<dbReference type="RefSeq" id="WP_051584547.1">
    <property type="nucleotide sequence ID" value="NZ_UGVC01000001.1"/>
</dbReference>
<evidence type="ECO:0000256" key="5">
    <source>
        <dbReference type="ARBA" id="ARBA00023136"/>
    </source>
</evidence>
<comment type="similarity">
    <text evidence="2">Belongs to the EamA transporter family.</text>
</comment>
<dbReference type="Proteomes" id="UP000254123">
    <property type="component" value="Unassembled WGS sequence"/>
</dbReference>
<dbReference type="AlphaFoldDB" id="A0A379LJJ3"/>
<comment type="subcellular location">
    <subcellularLocation>
        <location evidence="1">Membrane</location>
        <topology evidence="1">Multi-pass membrane protein</topology>
    </subcellularLocation>
</comment>
<dbReference type="Gene3D" id="1.10.3730.20">
    <property type="match status" value="1"/>
</dbReference>
<dbReference type="PANTHER" id="PTHR32322:SF2">
    <property type="entry name" value="EAMA DOMAIN-CONTAINING PROTEIN"/>
    <property type="match status" value="1"/>
</dbReference>
<protein>
    <submittedName>
        <fullName evidence="8">Putative DMT superfamily transporter inner membrane protein</fullName>
    </submittedName>
</protein>
<dbReference type="InterPro" id="IPR050638">
    <property type="entry name" value="AA-Vitamin_Transporters"/>
</dbReference>
<proteinExistence type="inferred from homology"/>
<evidence type="ECO:0000256" key="6">
    <source>
        <dbReference type="SAM" id="Phobius"/>
    </source>
</evidence>
<evidence type="ECO:0000256" key="1">
    <source>
        <dbReference type="ARBA" id="ARBA00004141"/>
    </source>
</evidence>
<feature type="domain" description="EamA" evidence="7">
    <location>
        <begin position="157"/>
        <end position="290"/>
    </location>
</feature>
<feature type="transmembrane region" description="Helical" evidence="6">
    <location>
        <begin position="78"/>
        <end position="98"/>
    </location>
</feature>
<dbReference type="Pfam" id="PF00892">
    <property type="entry name" value="EamA"/>
    <property type="match status" value="2"/>
</dbReference>
<sequence length="299" mass="32518">MSFIPANSNTSNKAPTPIFNILLTMLAPIFWGTTYVVTTQFLPTNLPLFAAVIRVLPAGIILILMSRKLPQSGQWGRILILSFLNISCFQALLFVAAYRLPGGIAAIVSGIQPLIIMTLLWQVNRIAPRPITLTATITTIMGMALLLINPNSSWDIIGLIAALLGAVSMAFGIYLTKLWKPNVSNLTFTGWQLLFGGVMLLPLALFLETFPTSLSINNILGYAYLCIFGSLIAYALWFRGIEKLPSVAVSILGALSPITATIIGWAFLNERLSTLQAIGFILVLISVFVVQFTSKADKL</sequence>
<feature type="transmembrane region" description="Helical" evidence="6">
    <location>
        <begin position="188"/>
        <end position="207"/>
    </location>
</feature>
<evidence type="ECO:0000259" key="7">
    <source>
        <dbReference type="Pfam" id="PF00892"/>
    </source>
</evidence>
<feature type="transmembrane region" description="Helical" evidence="6">
    <location>
        <begin position="104"/>
        <end position="123"/>
    </location>
</feature>
<feature type="transmembrane region" description="Helical" evidence="6">
    <location>
        <begin position="244"/>
        <end position="268"/>
    </location>
</feature>
<accession>A0A379LJJ3</accession>
<gene>
    <name evidence="8" type="ORF">NCTC10526_00925</name>
</gene>
<feature type="transmembrane region" description="Helical" evidence="6">
    <location>
        <begin position="154"/>
        <end position="176"/>
    </location>
</feature>
<feature type="transmembrane region" description="Helical" evidence="6">
    <location>
        <begin position="48"/>
        <end position="66"/>
    </location>
</feature>
<keyword evidence="3 6" id="KW-0812">Transmembrane</keyword>
<dbReference type="STRING" id="1123034.GCA_000685805_02362"/>
<feature type="transmembrane region" description="Helical" evidence="6">
    <location>
        <begin position="274"/>
        <end position="293"/>
    </location>
</feature>
<evidence type="ECO:0000313" key="8">
    <source>
        <dbReference type="EMBL" id="SUD90591.1"/>
    </source>
</evidence>
<feature type="transmembrane region" description="Helical" evidence="6">
    <location>
        <begin position="219"/>
        <end position="237"/>
    </location>
</feature>
<dbReference type="SUPFAM" id="SSF103481">
    <property type="entry name" value="Multidrug resistance efflux transporter EmrE"/>
    <property type="match status" value="2"/>
</dbReference>
<evidence type="ECO:0000256" key="3">
    <source>
        <dbReference type="ARBA" id="ARBA00022692"/>
    </source>
</evidence>
<dbReference type="EMBL" id="UGVC01000001">
    <property type="protein sequence ID" value="SUD90591.1"/>
    <property type="molecule type" value="Genomic_DNA"/>
</dbReference>
<organism evidence="8 9">
    <name type="scientific">Psychrobacter phenylpyruvicus</name>
    <dbReference type="NCBI Taxonomy" id="29432"/>
    <lineage>
        <taxon>Bacteria</taxon>
        <taxon>Pseudomonadati</taxon>
        <taxon>Pseudomonadota</taxon>
        <taxon>Gammaproteobacteria</taxon>
        <taxon>Moraxellales</taxon>
        <taxon>Moraxellaceae</taxon>
        <taxon>Psychrobacter</taxon>
    </lineage>
</organism>
<feature type="transmembrane region" description="Helical" evidence="6">
    <location>
        <begin position="21"/>
        <end position="42"/>
    </location>
</feature>
<dbReference type="PANTHER" id="PTHR32322">
    <property type="entry name" value="INNER MEMBRANE TRANSPORTER"/>
    <property type="match status" value="1"/>
</dbReference>
<dbReference type="InterPro" id="IPR000620">
    <property type="entry name" value="EamA_dom"/>
</dbReference>
<name>A0A379LJJ3_9GAMM</name>
<feature type="domain" description="EamA" evidence="7">
    <location>
        <begin position="21"/>
        <end position="147"/>
    </location>
</feature>
<keyword evidence="5 6" id="KW-0472">Membrane</keyword>
<dbReference type="InterPro" id="IPR037185">
    <property type="entry name" value="EmrE-like"/>
</dbReference>
<keyword evidence="4 6" id="KW-1133">Transmembrane helix</keyword>
<dbReference type="GO" id="GO:0016020">
    <property type="term" value="C:membrane"/>
    <property type="evidence" value="ECO:0007669"/>
    <property type="project" value="UniProtKB-SubCell"/>
</dbReference>
<evidence type="ECO:0000256" key="4">
    <source>
        <dbReference type="ARBA" id="ARBA00022989"/>
    </source>
</evidence>
<keyword evidence="9" id="KW-1185">Reference proteome</keyword>
<reference evidence="8 9" key="1">
    <citation type="submission" date="2018-06" db="EMBL/GenBank/DDBJ databases">
        <authorList>
            <consortium name="Pathogen Informatics"/>
            <person name="Doyle S."/>
        </authorList>
    </citation>
    <scope>NUCLEOTIDE SEQUENCE [LARGE SCALE GENOMIC DNA]</scope>
    <source>
        <strain evidence="8 9">NCTC10526</strain>
    </source>
</reference>